<evidence type="ECO:0000313" key="2">
    <source>
        <dbReference type="Proteomes" id="UP001595998"/>
    </source>
</evidence>
<name>A0ABV8XR57_9DEIO</name>
<gene>
    <name evidence="1" type="ORF">ACFOZ9_17550</name>
</gene>
<evidence type="ECO:0000313" key="1">
    <source>
        <dbReference type="EMBL" id="MFC4428014.1"/>
    </source>
</evidence>
<accession>A0ABV8XR57</accession>
<dbReference type="EMBL" id="JBHSEH010000028">
    <property type="protein sequence ID" value="MFC4428014.1"/>
    <property type="molecule type" value="Genomic_DNA"/>
</dbReference>
<reference evidence="2" key="1">
    <citation type="journal article" date="2019" name="Int. J. Syst. Evol. Microbiol.">
        <title>The Global Catalogue of Microorganisms (GCM) 10K type strain sequencing project: providing services to taxonomists for standard genome sequencing and annotation.</title>
        <authorList>
            <consortium name="The Broad Institute Genomics Platform"/>
            <consortium name="The Broad Institute Genome Sequencing Center for Infectious Disease"/>
            <person name="Wu L."/>
            <person name="Ma J."/>
        </authorList>
    </citation>
    <scope>NUCLEOTIDE SEQUENCE [LARGE SCALE GENOMIC DNA]</scope>
    <source>
        <strain evidence="2">CCUG 56029</strain>
    </source>
</reference>
<proteinExistence type="predicted"/>
<keyword evidence="2" id="KW-1185">Reference proteome</keyword>
<protein>
    <submittedName>
        <fullName evidence="1">Uncharacterized protein</fullName>
    </submittedName>
</protein>
<dbReference type="Proteomes" id="UP001595998">
    <property type="component" value="Unassembled WGS sequence"/>
</dbReference>
<organism evidence="1 2">
    <name type="scientific">Deinococcus navajonensis</name>
    <dbReference type="NCBI Taxonomy" id="309884"/>
    <lineage>
        <taxon>Bacteria</taxon>
        <taxon>Thermotogati</taxon>
        <taxon>Deinococcota</taxon>
        <taxon>Deinococci</taxon>
        <taxon>Deinococcales</taxon>
        <taxon>Deinococcaceae</taxon>
        <taxon>Deinococcus</taxon>
    </lineage>
</organism>
<sequence length="192" mass="21817">MQSKLDLDLFAWYADEVVYRADGMLEFHRLLKNYACIGKMPGATPVDPFSLLRHKRMDRYMIETLLMHAAGLSLLFFPAAKGVHRRRGEKLRELFEVGDESPLGNRDLRNALLHTDERLDGFFKGYEKVRDGILTHFSLPQESTFGIGMDGFTAEWYEGKLSMEEGANLLAEARRVKAKAAMHIPALGLRNA</sequence>
<dbReference type="RefSeq" id="WP_380042137.1">
    <property type="nucleotide sequence ID" value="NZ_JBHSEH010000028.1"/>
</dbReference>
<comment type="caution">
    <text evidence="1">The sequence shown here is derived from an EMBL/GenBank/DDBJ whole genome shotgun (WGS) entry which is preliminary data.</text>
</comment>